<dbReference type="InterPro" id="IPR053772">
    <property type="entry name" value="At1g61320/At1g61330-like"/>
</dbReference>
<dbReference type="InterPro" id="IPR032675">
    <property type="entry name" value="LRR_dom_sf"/>
</dbReference>
<protein>
    <recommendedName>
        <fullName evidence="3">F-box domain-containing protein</fullName>
    </recommendedName>
</protein>
<organism evidence="1 2">
    <name type="scientific">Linnemannia exigua</name>
    <dbReference type="NCBI Taxonomy" id="604196"/>
    <lineage>
        <taxon>Eukaryota</taxon>
        <taxon>Fungi</taxon>
        <taxon>Fungi incertae sedis</taxon>
        <taxon>Mucoromycota</taxon>
        <taxon>Mortierellomycotina</taxon>
        <taxon>Mortierellomycetes</taxon>
        <taxon>Mortierellales</taxon>
        <taxon>Mortierellaceae</taxon>
        <taxon>Linnemannia</taxon>
    </lineage>
</organism>
<dbReference type="Gene3D" id="1.20.1280.50">
    <property type="match status" value="1"/>
</dbReference>
<dbReference type="EMBL" id="JAAAIL010002080">
    <property type="protein sequence ID" value="KAG0260836.1"/>
    <property type="molecule type" value="Genomic_DNA"/>
</dbReference>
<proteinExistence type="predicted"/>
<dbReference type="AlphaFoldDB" id="A0AAD4D3K9"/>
<dbReference type="Proteomes" id="UP001194580">
    <property type="component" value="Unassembled WGS sequence"/>
</dbReference>
<dbReference type="SUPFAM" id="SSF52047">
    <property type="entry name" value="RNI-like"/>
    <property type="match status" value="1"/>
</dbReference>
<comment type="caution">
    <text evidence="1">The sequence shown here is derived from an EMBL/GenBank/DDBJ whole genome shotgun (WGS) entry which is preliminary data.</text>
</comment>
<accession>A0AAD4D3K9</accession>
<gene>
    <name evidence="1" type="ORF">BGZ95_004352</name>
</gene>
<reference evidence="1" key="1">
    <citation type="journal article" date="2020" name="Fungal Divers.">
        <title>Resolving the Mortierellaceae phylogeny through synthesis of multi-gene phylogenetics and phylogenomics.</title>
        <authorList>
            <person name="Vandepol N."/>
            <person name="Liber J."/>
            <person name="Desiro A."/>
            <person name="Na H."/>
            <person name="Kennedy M."/>
            <person name="Barry K."/>
            <person name="Grigoriev I.V."/>
            <person name="Miller A.N."/>
            <person name="O'Donnell K."/>
            <person name="Stajich J.E."/>
            <person name="Bonito G."/>
        </authorList>
    </citation>
    <scope>NUCLEOTIDE SEQUENCE</scope>
    <source>
        <strain evidence="1">NRRL 28262</strain>
    </source>
</reference>
<dbReference type="Gene3D" id="3.80.10.10">
    <property type="entry name" value="Ribonuclease Inhibitor"/>
    <property type="match status" value="1"/>
</dbReference>
<evidence type="ECO:0008006" key="3">
    <source>
        <dbReference type="Google" id="ProtNLM"/>
    </source>
</evidence>
<dbReference type="PANTHER" id="PTHR34145">
    <property type="entry name" value="OS02G0105600 PROTEIN"/>
    <property type="match status" value="1"/>
</dbReference>
<keyword evidence="2" id="KW-1185">Reference proteome</keyword>
<sequence>MNTTTTTSYFTYQQLALSIPKVVKHILSFLPRQKAVRLVCKEWYAICKELIPVHFILTLHLNPSDTNRDNGYQSLATEISLAENLIIRIDDTSQSTTSSPRRLALWTKMMGILSDIVRECDQRREQPRLRFLRLEMGVLESIDVQVPQLPQLLYLVTLRIDMVDRWDIIHLFTIFKACPNLEELIFRPTRAAKQVFRHAFTKKFLQGLTLDEYLATVNGSYALPTLRQLRTCILYHVRITLPVLEALLQASPHLSKLVLAQCTHDAQPPRYLYIYEQTARVIKVVSKHCPEIKSFHISENPDNLCGLLHVNVASIIDSFPNLDEYNFMDWDILRSSLVSGLRTVANRVTTLNILPYEQSITRYDIPIREILCTFVHLRHLRAPNAVYNLEDMDLNYMHGQFRDGWNASNQDERPTSRLNSDVGRYLWVCRGLKTLHMTIAPLKARHMISPELSFILFGFLSRMCPRLTELYLTGWVLDLSFQSGLCLLTRLQDLERIRIVTNNDHQLNERALFWIQQSPTTLFAWDYHLNYRLQRHRTLKRCDDYLGVAPHEVMAARSDVIKRGREMGTDLSRIGHPNDLLEWMDCRYEMSGSAAASASRADEGCQNEKIKEGSLLLAWPKLESFWVESRGTQAYFKKAERYMARVRPNVEFGLHRTPQSPYYQTTLRYL</sequence>
<evidence type="ECO:0000313" key="2">
    <source>
        <dbReference type="Proteomes" id="UP001194580"/>
    </source>
</evidence>
<evidence type="ECO:0000313" key="1">
    <source>
        <dbReference type="EMBL" id="KAG0260836.1"/>
    </source>
</evidence>
<name>A0AAD4D3K9_9FUNG</name>
<dbReference type="PANTHER" id="PTHR34145:SF28">
    <property type="entry name" value="F-BOX DOMAIN-CONTAINING PROTEIN"/>
    <property type="match status" value="1"/>
</dbReference>